<dbReference type="Proteomes" id="UP000294530">
    <property type="component" value="Unassembled WGS sequence"/>
</dbReference>
<evidence type="ECO:0000313" key="1">
    <source>
        <dbReference type="EMBL" id="TDH73555.1"/>
    </source>
</evidence>
<protein>
    <submittedName>
        <fullName evidence="1">Uncharacterized protein</fullName>
    </submittedName>
</protein>
<dbReference type="AlphaFoldDB" id="A0A976NZG2"/>
<evidence type="ECO:0000313" key="2">
    <source>
        <dbReference type="Proteomes" id="UP000294530"/>
    </source>
</evidence>
<comment type="caution">
    <text evidence="1">The sequence shown here is derived from an EMBL/GenBank/DDBJ whole genome shotgun (WGS) entry which is preliminary data.</text>
</comment>
<gene>
    <name evidence="1" type="ORF">CCR75_004712</name>
</gene>
<dbReference type="GeneID" id="94348469"/>
<organism evidence="1 2">
    <name type="scientific">Bremia lactucae</name>
    <name type="common">Lettuce downy mildew</name>
    <dbReference type="NCBI Taxonomy" id="4779"/>
    <lineage>
        <taxon>Eukaryota</taxon>
        <taxon>Sar</taxon>
        <taxon>Stramenopiles</taxon>
        <taxon>Oomycota</taxon>
        <taxon>Peronosporomycetes</taxon>
        <taxon>Peronosporales</taxon>
        <taxon>Peronosporaceae</taxon>
        <taxon>Bremia</taxon>
    </lineage>
</organism>
<keyword evidence="2" id="KW-1185">Reference proteome</keyword>
<dbReference type="OrthoDB" id="73044at2759"/>
<reference evidence="1 2" key="1">
    <citation type="journal article" date="2021" name="Genome Biol.">
        <title>AFLAP: assembly-free linkage analysis pipeline using k-mers from genome sequencing data.</title>
        <authorList>
            <person name="Fletcher K."/>
            <person name="Zhang L."/>
            <person name="Gil J."/>
            <person name="Han R."/>
            <person name="Cavanaugh K."/>
            <person name="Michelmore R."/>
        </authorList>
    </citation>
    <scope>NUCLEOTIDE SEQUENCE [LARGE SCALE GENOMIC DNA]</scope>
    <source>
        <strain evidence="1 2">SF5</strain>
    </source>
</reference>
<sequence length="628" mass="71103">MAPQTKGSVSSFITSAADAPIWKSYLALRSLTPKNNLMNVSNFGNQSSSNGNLLPLKRVKLLSCRSDVHGPGHAIWMKLNTPLTKQRSDTKDGLAVVISVRDYWKHLSVNERQQILLVDDPELVKQLYKLNIGLLCVGLMQRHLKAVNRLSTSKSKTVVPQRSSSISGLLPTVACILDQVVTLPSTQAATQNSPIEKTYDLLEAMEFLNVDTGKINYKRILTIKFEVVKDTCRLFEILGDVLTGFLTSHHVLRRSSFYQLFVTESEMINTWPNFQRLIAMLLEQLILRSYVNYLEKQAAHQMEQLLLAASLEDCAKGFKEESDCWNRNISNRKKKRTLAKFAKASKRLEAFKSKACGGATMSNSDCMHQKLCGTQAKFSEESKHVIADTKISGDLLPNLSYADDDIVEVDEARPAEEGLFLNVESRLNPDALEFQPQGHQPEVEEMTARDSFACEHNFGEYILCIPWDDVESGESTLLALNAQMEISLITRDEGGQRHLWRNQRKSIEDFDLIWQLQQTYSFSSLLFGWDFTRHESTLWKTAPEVVVRHFSPRKGNANARSYASVFQLPAAETQCHLKLEELVSSKLHPMPLQYPESHLSDTFGFRKTYISMVVSSPDFQLRQRTARS</sequence>
<proteinExistence type="predicted"/>
<accession>A0A976NZG2</accession>
<dbReference type="RefSeq" id="XP_067823053.1">
    <property type="nucleotide sequence ID" value="XM_067962798.1"/>
</dbReference>
<name>A0A976NZG2_BRELC</name>
<dbReference type="KEGG" id="blac:94348469"/>
<dbReference type="EMBL" id="SHOA02000036">
    <property type="protein sequence ID" value="TDH73555.1"/>
    <property type="molecule type" value="Genomic_DNA"/>
</dbReference>